<evidence type="ECO:0000256" key="18">
    <source>
        <dbReference type="ARBA" id="ARBA00023237"/>
    </source>
</evidence>
<dbReference type="PANTHER" id="PTHR40457">
    <property type="entry name" value="PHOSPHOLIPASE A1"/>
    <property type="match status" value="1"/>
</dbReference>
<dbReference type="EC" id="3.1.1.32" evidence="7"/>
<protein>
    <recommendedName>
        <fullName evidence="19">Phosphatidylcholine 1-acylhydrolase</fullName>
        <ecNumber evidence="7">3.1.1.32</ecNumber>
        <ecNumber evidence="8">3.1.1.4</ecNumber>
    </recommendedName>
</protein>
<dbReference type="InterPro" id="IPR036541">
    <property type="entry name" value="PLipase_A1_sf"/>
</dbReference>
<dbReference type="Pfam" id="PF02253">
    <property type="entry name" value="PLA1"/>
    <property type="match status" value="1"/>
</dbReference>
<keyword evidence="9" id="KW-1134">Transmembrane beta strand</keyword>
<comment type="catalytic activity">
    <reaction evidence="2">
        <text>a 1,2-diacyl-sn-glycero-3-phosphocholine + H2O = a 1-acyl-sn-glycero-3-phosphocholine + a fatty acid + H(+)</text>
        <dbReference type="Rhea" id="RHEA:15801"/>
        <dbReference type="ChEBI" id="CHEBI:15377"/>
        <dbReference type="ChEBI" id="CHEBI:15378"/>
        <dbReference type="ChEBI" id="CHEBI:28868"/>
        <dbReference type="ChEBI" id="CHEBI:57643"/>
        <dbReference type="ChEBI" id="CHEBI:58168"/>
        <dbReference type="EC" id="3.1.1.4"/>
    </reaction>
</comment>
<gene>
    <name evidence="20" type="ORF">DSLASN_31710</name>
</gene>
<comment type="subunit">
    <text evidence="6">Homodimer; dimerization is reversible, and the dimeric form is the active one.</text>
</comment>
<comment type="cofactor">
    <cofactor evidence="3">
        <name>Ca(2+)</name>
        <dbReference type="ChEBI" id="CHEBI:29108"/>
    </cofactor>
</comment>
<keyword evidence="11" id="KW-0479">Metal-binding</keyword>
<evidence type="ECO:0000256" key="3">
    <source>
        <dbReference type="ARBA" id="ARBA00001913"/>
    </source>
</evidence>
<proteinExistence type="inferred from homology"/>
<evidence type="ECO:0000256" key="1">
    <source>
        <dbReference type="ARBA" id="ARBA00000111"/>
    </source>
</evidence>
<evidence type="ECO:0000256" key="11">
    <source>
        <dbReference type="ARBA" id="ARBA00022723"/>
    </source>
</evidence>
<evidence type="ECO:0000256" key="9">
    <source>
        <dbReference type="ARBA" id="ARBA00022452"/>
    </source>
</evidence>
<evidence type="ECO:0000256" key="10">
    <source>
        <dbReference type="ARBA" id="ARBA00022692"/>
    </source>
</evidence>
<evidence type="ECO:0000256" key="12">
    <source>
        <dbReference type="ARBA" id="ARBA00022729"/>
    </source>
</evidence>
<reference evidence="20 21" key="1">
    <citation type="submission" date="2021-02" db="EMBL/GenBank/DDBJ databases">
        <title>Complete genome of Desulfoluna sp. strain ASN36.</title>
        <authorList>
            <person name="Takahashi A."/>
            <person name="Kojima H."/>
            <person name="Fukui M."/>
        </authorList>
    </citation>
    <scope>NUCLEOTIDE SEQUENCE [LARGE SCALE GENOMIC DNA]</scope>
    <source>
        <strain evidence="20 21">ASN36</strain>
    </source>
</reference>
<evidence type="ECO:0000256" key="17">
    <source>
        <dbReference type="ARBA" id="ARBA00023136"/>
    </source>
</evidence>
<keyword evidence="15" id="KW-0442">Lipid degradation</keyword>
<organism evidence="20 21">
    <name type="scientific">Desulfoluna limicola</name>
    <dbReference type="NCBI Taxonomy" id="2810562"/>
    <lineage>
        <taxon>Bacteria</taxon>
        <taxon>Pseudomonadati</taxon>
        <taxon>Thermodesulfobacteriota</taxon>
        <taxon>Desulfobacteria</taxon>
        <taxon>Desulfobacterales</taxon>
        <taxon>Desulfolunaceae</taxon>
        <taxon>Desulfoluna</taxon>
    </lineage>
</organism>
<dbReference type="Gene3D" id="2.40.230.10">
    <property type="entry name" value="Phospholipase A1"/>
    <property type="match status" value="1"/>
</dbReference>
<evidence type="ECO:0000313" key="21">
    <source>
        <dbReference type="Proteomes" id="UP001320148"/>
    </source>
</evidence>
<sequence length="261" mass="29532">MVVSLLVSVPAGANDRINHVADGASLHKPTWLMPGSWANEYNDDETEVVFQISVKKQILDSGLYVAYTQKSFWQAYNNEESSPFRETNYNPEIFYRVNPGNALAQYLGNHPVIDSLGADFGFEHESNGRSMPESRSWNRAYVTPYYANDNLRLSLKVWYITKDSKEVPEDGKSGSNNPDIADYMGYGELNIRYQTEWEQLFHLMARGNPKTHKGAVNLTWSIPITKGGAFFMVQGFHGYGESLIDYDRSITRVGAGIMFSR</sequence>
<evidence type="ECO:0000256" key="19">
    <source>
        <dbReference type="ARBA" id="ARBA00032375"/>
    </source>
</evidence>
<evidence type="ECO:0000256" key="16">
    <source>
        <dbReference type="ARBA" id="ARBA00023098"/>
    </source>
</evidence>
<evidence type="ECO:0000256" key="15">
    <source>
        <dbReference type="ARBA" id="ARBA00022963"/>
    </source>
</evidence>
<keyword evidence="17" id="KW-0472">Membrane</keyword>
<dbReference type="PANTHER" id="PTHR40457:SF1">
    <property type="entry name" value="PHOSPHOLIPASE A1"/>
    <property type="match status" value="1"/>
</dbReference>
<name>A0ABM7PKA3_9BACT</name>
<keyword evidence="21" id="KW-1185">Reference proteome</keyword>
<evidence type="ECO:0000256" key="7">
    <source>
        <dbReference type="ARBA" id="ARBA00013179"/>
    </source>
</evidence>
<dbReference type="InterPro" id="IPR003187">
    <property type="entry name" value="PLipase_A1"/>
</dbReference>
<evidence type="ECO:0000313" key="20">
    <source>
        <dbReference type="EMBL" id="BCS97539.1"/>
    </source>
</evidence>
<comment type="catalytic activity">
    <reaction evidence="1">
        <text>a 1,2-diacyl-sn-glycero-3-phosphocholine + H2O = a 2-acyl-sn-glycero-3-phosphocholine + a fatty acid + H(+)</text>
        <dbReference type="Rhea" id="RHEA:18689"/>
        <dbReference type="ChEBI" id="CHEBI:15377"/>
        <dbReference type="ChEBI" id="CHEBI:15378"/>
        <dbReference type="ChEBI" id="CHEBI:28868"/>
        <dbReference type="ChEBI" id="CHEBI:57643"/>
        <dbReference type="ChEBI" id="CHEBI:57875"/>
        <dbReference type="EC" id="3.1.1.32"/>
    </reaction>
</comment>
<keyword evidence="13" id="KW-0378">Hydrolase</keyword>
<keyword evidence="12" id="KW-0732">Signal</keyword>
<evidence type="ECO:0000256" key="5">
    <source>
        <dbReference type="ARBA" id="ARBA00010525"/>
    </source>
</evidence>
<comment type="subcellular location">
    <subcellularLocation>
        <location evidence="4">Cell outer membrane</location>
        <topology evidence="4">Multi-pass membrane protein</topology>
    </subcellularLocation>
</comment>
<dbReference type="PRINTS" id="PR01486">
    <property type="entry name" value="PHPHLIPASEA1"/>
</dbReference>
<comment type="similarity">
    <text evidence="5">Belongs to the phospholipase A1 family.</text>
</comment>
<accession>A0ABM7PKA3</accession>
<evidence type="ECO:0000256" key="14">
    <source>
        <dbReference type="ARBA" id="ARBA00022837"/>
    </source>
</evidence>
<dbReference type="EC" id="3.1.1.4" evidence="8"/>
<keyword evidence="14" id="KW-0106">Calcium</keyword>
<evidence type="ECO:0000256" key="8">
    <source>
        <dbReference type="ARBA" id="ARBA00013278"/>
    </source>
</evidence>
<evidence type="ECO:0000256" key="2">
    <source>
        <dbReference type="ARBA" id="ARBA00001604"/>
    </source>
</evidence>
<evidence type="ECO:0000256" key="6">
    <source>
        <dbReference type="ARBA" id="ARBA00011702"/>
    </source>
</evidence>
<keyword evidence="18" id="KW-0998">Cell outer membrane</keyword>
<dbReference type="Proteomes" id="UP001320148">
    <property type="component" value="Chromosome"/>
</dbReference>
<keyword evidence="10" id="KW-0812">Transmembrane</keyword>
<evidence type="ECO:0000256" key="13">
    <source>
        <dbReference type="ARBA" id="ARBA00022801"/>
    </source>
</evidence>
<dbReference type="SUPFAM" id="SSF56931">
    <property type="entry name" value="Outer membrane phospholipase A (OMPLA)"/>
    <property type="match status" value="1"/>
</dbReference>
<keyword evidence="16" id="KW-0443">Lipid metabolism</keyword>
<dbReference type="EMBL" id="AP024488">
    <property type="protein sequence ID" value="BCS97539.1"/>
    <property type="molecule type" value="Genomic_DNA"/>
</dbReference>
<evidence type="ECO:0000256" key="4">
    <source>
        <dbReference type="ARBA" id="ARBA00004571"/>
    </source>
</evidence>